<keyword evidence="1" id="KW-0167">Capsid protein</keyword>
<evidence type="ECO:0000313" key="4">
    <source>
        <dbReference type="Proteomes" id="UP000274731"/>
    </source>
</evidence>
<evidence type="ECO:0000313" key="3">
    <source>
        <dbReference type="EMBL" id="ATW62859.1"/>
    </source>
</evidence>
<evidence type="ECO:0000256" key="2">
    <source>
        <dbReference type="ARBA" id="ARBA00023200"/>
    </source>
</evidence>
<name>A0A3G1L3V4_9CAUD</name>
<keyword evidence="2" id="KW-1035">Host cytoplasm</keyword>
<gene>
    <name evidence="3" type="ORF">SCBWM1_gp175</name>
</gene>
<evidence type="ECO:0000256" key="1">
    <source>
        <dbReference type="ARBA" id="ARBA00022561"/>
    </source>
</evidence>
<dbReference type="Pfam" id="PF03864">
    <property type="entry name" value="Phage_cap_E"/>
    <property type="match status" value="1"/>
</dbReference>
<keyword evidence="4" id="KW-1185">Reference proteome</keyword>
<organism evidence="3 4">
    <name type="scientific">Synechococcus phage S-CBWM1</name>
    <dbReference type="NCBI Taxonomy" id="2053653"/>
    <lineage>
        <taxon>Viruses</taxon>
        <taxon>Duplodnaviria</taxon>
        <taxon>Heunggongvirae</taxon>
        <taxon>Uroviricota</taxon>
        <taxon>Caudoviricetes</taxon>
        <taxon>Aokuangvirus</taxon>
        <taxon>Aokuangvirus SCBWM1</taxon>
    </lineage>
</organism>
<dbReference type="Proteomes" id="UP000274731">
    <property type="component" value="Segment"/>
</dbReference>
<keyword evidence="1" id="KW-0946">Virion</keyword>
<reference evidence="3 4" key="1">
    <citation type="journal article" date="2018" name="Environ. Microbiol.">
        <title>Novel phage-host interactions and evolution as revealed by a cyanomyovirus isolated from an estuarine environment.</title>
        <authorList>
            <person name="Xu Y."/>
            <person name="Zhang R."/>
            <person name="Wang N."/>
            <person name="Cai L."/>
            <person name="Tong Y."/>
            <person name="Sun Q."/>
            <person name="Chen F."/>
            <person name="Jiao N."/>
        </authorList>
    </citation>
    <scope>NUCLEOTIDE SEQUENCE [LARGE SCALE GENOMIC DNA]</scope>
</reference>
<dbReference type="Gene3D" id="3.90.1690.10">
    <property type="entry name" value="phage-related protein like domain"/>
    <property type="match status" value="1"/>
</dbReference>
<accession>A0A3G1L3V4</accession>
<proteinExistence type="predicted"/>
<protein>
    <submittedName>
        <fullName evidence="3">Major capsid protein</fullName>
    </submittedName>
</protein>
<dbReference type="EMBL" id="MG450654">
    <property type="protein sequence ID" value="ATW62859.1"/>
    <property type="molecule type" value="Genomic_DNA"/>
</dbReference>
<dbReference type="InterPro" id="IPR005564">
    <property type="entry name" value="Major_capsid_GpE"/>
</dbReference>
<dbReference type="GO" id="GO:0019028">
    <property type="term" value="C:viral capsid"/>
    <property type="evidence" value="ECO:0007669"/>
    <property type="project" value="UniProtKB-KW"/>
</dbReference>
<dbReference type="InterPro" id="IPR053738">
    <property type="entry name" value="Lambda_capsid_assembly"/>
</dbReference>
<sequence length="341" mass="36944">MMNLNETFVGVEPILTTLAQGYMLPSNNISNFIAPVVETPTRAGKILRFGKEAFAVGDYRRAYGANISAVQSRFDSDSYALEQEVIAWELAEEVIQNAGEGPAQIDLRMVETRNAMNRLTTTHEKSVAEAVTVTGSYNPYESGLGFETWTAMASGISGEGSAHWGASNSSPIKDVLTLKRLVAEHIGVRPNSAVIGTGLYDTLMTHPELLDRIKYTSRESIDTDLIGGYFGLNRGVRVAEGRYLANDNSLKPIFPEYGILLFYSPGSVSDAVVPASGASNANPAFAYTYQLAGMPQVRPEYYIRERRVVRAEITVERIVNLVGLGATGKVGSGAMISHMAS</sequence>